<sequence>MNNGIYIPASTVRFAVGVISAAAVTALISQLPAIRRYFRLARM</sequence>
<dbReference type="EMBL" id="BAAAYL010000001">
    <property type="protein sequence ID" value="GAA3379062.1"/>
    <property type="molecule type" value="Genomic_DNA"/>
</dbReference>
<keyword evidence="1" id="KW-0472">Membrane</keyword>
<protein>
    <submittedName>
        <fullName evidence="2">Uncharacterized protein</fullName>
    </submittedName>
</protein>
<feature type="transmembrane region" description="Helical" evidence="1">
    <location>
        <begin position="12"/>
        <end position="34"/>
    </location>
</feature>
<comment type="caution">
    <text evidence="2">The sequence shown here is derived from an EMBL/GenBank/DDBJ whole genome shotgun (WGS) entry which is preliminary data.</text>
</comment>
<dbReference type="Proteomes" id="UP001499990">
    <property type="component" value="Unassembled WGS sequence"/>
</dbReference>
<keyword evidence="3" id="KW-1185">Reference proteome</keyword>
<reference evidence="3" key="1">
    <citation type="journal article" date="2019" name="Int. J. Syst. Evol. Microbiol.">
        <title>The Global Catalogue of Microorganisms (GCM) 10K type strain sequencing project: providing services to taxonomists for standard genome sequencing and annotation.</title>
        <authorList>
            <consortium name="The Broad Institute Genomics Platform"/>
            <consortium name="The Broad Institute Genome Sequencing Center for Infectious Disease"/>
            <person name="Wu L."/>
            <person name="Ma J."/>
        </authorList>
    </citation>
    <scope>NUCLEOTIDE SEQUENCE [LARGE SCALE GENOMIC DNA]</scope>
    <source>
        <strain evidence="3">JCM 9651</strain>
    </source>
</reference>
<name>A0ABP6SKL1_9ACTN</name>
<evidence type="ECO:0000313" key="3">
    <source>
        <dbReference type="Proteomes" id="UP001499990"/>
    </source>
</evidence>
<keyword evidence="1" id="KW-0812">Transmembrane</keyword>
<proteinExistence type="predicted"/>
<keyword evidence="1" id="KW-1133">Transmembrane helix</keyword>
<accession>A0ABP6SKL1</accession>
<evidence type="ECO:0000256" key="1">
    <source>
        <dbReference type="SAM" id="Phobius"/>
    </source>
</evidence>
<gene>
    <name evidence="2" type="ORF">GCM10020367_61100</name>
</gene>
<organism evidence="2 3">
    <name type="scientific">Streptomyces sannanensis</name>
    <dbReference type="NCBI Taxonomy" id="285536"/>
    <lineage>
        <taxon>Bacteria</taxon>
        <taxon>Bacillati</taxon>
        <taxon>Actinomycetota</taxon>
        <taxon>Actinomycetes</taxon>
        <taxon>Kitasatosporales</taxon>
        <taxon>Streptomycetaceae</taxon>
        <taxon>Streptomyces</taxon>
    </lineage>
</organism>
<dbReference type="RefSeq" id="WP_345043650.1">
    <property type="nucleotide sequence ID" value="NZ_BAAAYL010000001.1"/>
</dbReference>
<evidence type="ECO:0000313" key="2">
    <source>
        <dbReference type="EMBL" id="GAA3379062.1"/>
    </source>
</evidence>